<protein>
    <submittedName>
        <fullName evidence="2">Auxin-binding protein</fullName>
    </submittedName>
</protein>
<comment type="caution">
    <text evidence="2">The sequence shown here is derived from an EMBL/GenBank/DDBJ whole genome shotgun (WGS) entry which is preliminary data.</text>
</comment>
<dbReference type="InterPro" id="IPR032693">
    <property type="entry name" value="YtkA-like_dom"/>
</dbReference>
<evidence type="ECO:0000313" key="2">
    <source>
        <dbReference type="EMBL" id="PSJ63883.1"/>
    </source>
</evidence>
<evidence type="ECO:0000259" key="1">
    <source>
        <dbReference type="Pfam" id="PF13115"/>
    </source>
</evidence>
<accession>A0A2P7SN45</accession>
<sequence>MGFNWRYLVAIIGIAAVAAMALTKLYSVPPQPVSGPNFAFSKPSDQGTYVVAIEPETTPVKQGELHSWIVTVKTPDGKPVESAKITVSGGMPAHGHGLPTSPEVTDHLGEGRYRVEGVKFSMAGLWELKFAISAPQGDDQAVFNLML</sequence>
<keyword evidence="3" id="KW-1185">Reference proteome</keyword>
<reference evidence="2 3" key="1">
    <citation type="submission" date="2018-03" db="EMBL/GenBank/DDBJ databases">
        <title>The draft genome of Mesorhizobium soli JCM 19897.</title>
        <authorList>
            <person name="Li L."/>
            <person name="Liu L."/>
            <person name="Liang L."/>
            <person name="Wang T."/>
            <person name="Zhang X."/>
        </authorList>
    </citation>
    <scope>NUCLEOTIDE SEQUENCE [LARGE SCALE GENOMIC DNA]</scope>
    <source>
        <strain evidence="2 3">JCM 19897</strain>
    </source>
</reference>
<dbReference type="Pfam" id="PF13115">
    <property type="entry name" value="YtkA"/>
    <property type="match status" value="1"/>
</dbReference>
<dbReference type="OrthoDB" id="330101at2"/>
<feature type="domain" description="YtkA-like" evidence="1">
    <location>
        <begin position="48"/>
        <end position="129"/>
    </location>
</feature>
<proteinExistence type="predicted"/>
<dbReference type="EMBL" id="PXYL01000001">
    <property type="protein sequence ID" value="PSJ63883.1"/>
    <property type="molecule type" value="Genomic_DNA"/>
</dbReference>
<dbReference type="AlphaFoldDB" id="A0A2P7SN45"/>
<organism evidence="2 3">
    <name type="scientific">Pseudaminobacter soli</name>
    <name type="common">ex Li et al. 2025</name>
    <dbReference type="NCBI Taxonomy" id="1295366"/>
    <lineage>
        <taxon>Bacteria</taxon>
        <taxon>Pseudomonadati</taxon>
        <taxon>Pseudomonadota</taxon>
        <taxon>Alphaproteobacteria</taxon>
        <taxon>Hyphomicrobiales</taxon>
        <taxon>Phyllobacteriaceae</taxon>
        <taxon>Pseudaminobacter</taxon>
    </lineage>
</organism>
<name>A0A2P7SN45_9HYPH</name>
<gene>
    <name evidence="2" type="ORF">C7I85_01815</name>
</gene>
<dbReference type="RefSeq" id="WP_106722235.1">
    <property type="nucleotide sequence ID" value="NZ_PXYL01000001.1"/>
</dbReference>
<evidence type="ECO:0000313" key="3">
    <source>
        <dbReference type="Proteomes" id="UP000240653"/>
    </source>
</evidence>
<dbReference type="Proteomes" id="UP000240653">
    <property type="component" value="Unassembled WGS sequence"/>
</dbReference>